<dbReference type="PANTHER" id="PTHR10728:SF40">
    <property type="entry name" value="PATATIN FAMILY PROTEIN"/>
    <property type="match status" value="1"/>
</dbReference>
<evidence type="ECO:0000313" key="9">
    <source>
        <dbReference type="EMBL" id="KAK7002335.1"/>
    </source>
</evidence>
<protein>
    <recommendedName>
        <fullName evidence="6">Lysophospholipase</fullName>
        <ecNumber evidence="6">3.1.1.5</ecNumber>
    </recommendedName>
</protein>
<dbReference type="PANTHER" id="PTHR10728">
    <property type="entry name" value="CYTOSOLIC PHOSPHOLIPASE A2"/>
    <property type="match status" value="1"/>
</dbReference>
<evidence type="ECO:0000256" key="6">
    <source>
        <dbReference type="RuleBase" id="RU362103"/>
    </source>
</evidence>
<feature type="region of interest" description="Disordered" evidence="7">
    <location>
        <begin position="208"/>
        <end position="241"/>
    </location>
</feature>
<dbReference type="InterPro" id="IPR002642">
    <property type="entry name" value="LysoPLipase_cat_dom"/>
</dbReference>
<accession>A0AAW0A7Q6</accession>
<reference evidence="9 10" key="1">
    <citation type="journal article" date="2024" name="J Genomics">
        <title>Draft genome sequencing and assembly of Favolaschia claudopus CIRM-BRFM 2984 isolated from oak limbs.</title>
        <authorList>
            <person name="Navarro D."/>
            <person name="Drula E."/>
            <person name="Chaduli D."/>
            <person name="Cazenave R."/>
            <person name="Ahrendt S."/>
            <person name="Wang J."/>
            <person name="Lipzen A."/>
            <person name="Daum C."/>
            <person name="Barry K."/>
            <person name="Grigoriev I.V."/>
            <person name="Favel A."/>
            <person name="Rosso M.N."/>
            <person name="Martin F."/>
        </authorList>
    </citation>
    <scope>NUCLEOTIDE SEQUENCE [LARGE SCALE GENOMIC DNA]</scope>
    <source>
        <strain evidence="9 10">CIRM-BRFM 2984</strain>
    </source>
</reference>
<dbReference type="Proteomes" id="UP001362999">
    <property type="component" value="Unassembled WGS sequence"/>
</dbReference>
<feature type="domain" description="PLA2c" evidence="8">
    <location>
        <begin position="97"/>
        <end position="724"/>
    </location>
</feature>
<keyword evidence="2 5" id="KW-0378">Hydrolase</keyword>
<keyword evidence="10" id="KW-1185">Reference proteome</keyword>
<evidence type="ECO:0000256" key="3">
    <source>
        <dbReference type="ARBA" id="ARBA00022963"/>
    </source>
</evidence>
<dbReference type="GO" id="GO:0004622">
    <property type="term" value="F:phosphatidylcholine lysophospholipase activity"/>
    <property type="evidence" value="ECO:0007669"/>
    <property type="project" value="UniProtKB-EC"/>
</dbReference>
<comment type="similarity">
    <text evidence="1 6">Belongs to the lysophospholipase family.</text>
</comment>
<dbReference type="GO" id="GO:0046475">
    <property type="term" value="P:glycerophospholipid catabolic process"/>
    <property type="evidence" value="ECO:0007669"/>
    <property type="project" value="TreeGrafter"/>
</dbReference>
<evidence type="ECO:0000256" key="7">
    <source>
        <dbReference type="SAM" id="MobiDB-lite"/>
    </source>
</evidence>
<evidence type="ECO:0000259" key="8">
    <source>
        <dbReference type="PROSITE" id="PS51210"/>
    </source>
</evidence>
<dbReference type="Gene3D" id="3.40.1090.10">
    <property type="entry name" value="Cytosolic phospholipase A2 catalytic domain"/>
    <property type="match status" value="1"/>
</dbReference>
<evidence type="ECO:0000256" key="1">
    <source>
        <dbReference type="ARBA" id="ARBA00008780"/>
    </source>
</evidence>
<dbReference type="PROSITE" id="PS51210">
    <property type="entry name" value="PLA2C"/>
    <property type="match status" value="1"/>
</dbReference>
<dbReference type="GO" id="GO:0004623">
    <property type="term" value="F:phospholipase A2 activity"/>
    <property type="evidence" value="ECO:0007669"/>
    <property type="project" value="TreeGrafter"/>
</dbReference>
<evidence type="ECO:0000256" key="5">
    <source>
        <dbReference type="PROSITE-ProRule" id="PRU00555"/>
    </source>
</evidence>
<organism evidence="9 10">
    <name type="scientific">Favolaschia claudopus</name>
    <dbReference type="NCBI Taxonomy" id="2862362"/>
    <lineage>
        <taxon>Eukaryota</taxon>
        <taxon>Fungi</taxon>
        <taxon>Dikarya</taxon>
        <taxon>Basidiomycota</taxon>
        <taxon>Agaricomycotina</taxon>
        <taxon>Agaricomycetes</taxon>
        <taxon>Agaricomycetidae</taxon>
        <taxon>Agaricales</taxon>
        <taxon>Marasmiineae</taxon>
        <taxon>Mycenaceae</taxon>
        <taxon>Favolaschia</taxon>
    </lineage>
</organism>
<dbReference type="SMART" id="SM00022">
    <property type="entry name" value="PLAc"/>
    <property type="match status" value="1"/>
</dbReference>
<gene>
    <name evidence="9" type="ORF">R3P38DRAFT_3326550</name>
</gene>
<comment type="caution">
    <text evidence="9">The sequence shown here is derived from an EMBL/GenBank/DDBJ whole genome shotgun (WGS) entry which is preliminary data.</text>
</comment>
<dbReference type="EC" id="3.1.1.5" evidence="6"/>
<feature type="compositionally biased region" description="Basic and acidic residues" evidence="7">
    <location>
        <begin position="37"/>
        <end position="55"/>
    </location>
</feature>
<keyword evidence="3 5" id="KW-0442">Lipid degradation</keyword>
<dbReference type="InterPro" id="IPR016035">
    <property type="entry name" value="Acyl_Trfase/lysoPLipase"/>
</dbReference>
<sequence length="746" mass="81767">MTTPDRTDSPTTAFRGLDTEKDIDGRAYFWQGADAEETTKDEDKDNCKEKEKETAGHSLSGAFSKLTTSLSHALSLSSITITHPSTEDPSGLLSLNPHTNDTAHLRRCNALSAEELGFLNARVRRIAKSGSLVEFLALAEGQEVVDERDVPIIALGGSGGGMRANLGLLATIIALQDLELYPNITYLAGVSGACWGIAALYTLPPNPNPSPSSAPPATEFETPSVEAETKTQTPHPARTPTPRETLAHFARLAGTHPLSAAGVNRVARAEGGVKALVGPLVGKERYGPEVCIIDLYSTMTSAYYWLVGGDNEICRASLIWSRAYTNGGLEAGREAWPILTAVRHERPWHDWKSDEEAFEESERVDGKQQTEDRDAWWQWFEINPVELGSEELQGWVPTWAFGRHFKSGLSTQFLPEYSLALLLGVATAAPAAPLSAFLGTLWRNLPQNWVGGVVRHVTQKLSKHAGDHAMDRIDNVNPVHAGNQANPFFGAEKAPHRGNGFENAPRLHLVDSGMANNLPAHVFLHPARDVDVMILFDASSDVQKGSAIERINEYGATKGLVFTPRVKLADLEPLPMVDSEDSEEKEKAQLKGKKIPKQLTPEEMEARFAGRYAQILDGVPKNVVEGREGVVYNDKHQPQAWREVLLPTYDPSTAPFSSSYNLVWTPEEVNSIYTTAAANVRNGIETIRQAVREAYERRRAARLAGTPNPVDIARANTKRLGSEMDYYVAGVPDPVSDTGMRTWMEE</sequence>
<evidence type="ECO:0000313" key="10">
    <source>
        <dbReference type="Proteomes" id="UP001362999"/>
    </source>
</evidence>
<dbReference type="EMBL" id="JAWWNJ010000079">
    <property type="protein sequence ID" value="KAK7002335.1"/>
    <property type="molecule type" value="Genomic_DNA"/>
</dbReference>
<comment type="catalytic activity">
    <reaction evidence="6">
        <text>a 1-acyl-sn-glycero-3-phosphocholine + H2O = sn-glycerol 3-phosphocholine + a fatty acid + H(+)</text>
        <dbReference type="Rhea" id="RHEA:15177"/>
        <dbReference type="ChEBI" id="CHEBI:15377"/>
        <dbReference type="ChEBI" id="CHEBI:15378"/>
        <dbReference type="ChEBI" id="CHEBI:16870"/>
        <dbReference type="ChEBI" id="CHEBI:28868"/>
        <dbReference type="ChEBI" id="CHEBI:58168"/>
        <dbReference type="EC" id="3.1.1.5"/>
    </reaction>
</comment>
<name>A0AAW0A7Q6_9AGAR</name>
<dbReference type="Pfam" id="PF01735">
    <property type="entry name" value="PLA2_B"/>
    <property type="match status" value="1"/>
</dbReference>
<feature type="region of interest" description="Disordered" evidence="7">
    <location>
        <begin position="30"/>
        <end position="59"/>
    </location>
</feature>
<dbReference type="AlphaFoldDB" id="A0AAW0A7Q6"/>
<evidence type="ECO:0000256" key="4">
    <source>
        <dbReference type="ARBA" id="ARBA00023098"/>
    </source>
</evidence>
<evidence type="ECO:0000256" key="2">
    <source>
        <dbReference type="ARBA" id="ARBA00022801"/>
    </source>
</evidence>
<dbReference type="SUPFAM" id="SSF52151">
    <property type="entry name" value="FabD/lysophospholipase-like"/>
    <property type="match status" value="1"/>
</dbReference>
<proteinExistence type="inferred from homology"/>
<dbReference type="GO" id="GO:0005829">
    <property type="term" value="C:cytosol"/>
    <property type="evidence" value="ECO:0007669"/>
    <property type="project" value="TreeGrafter"/>
</dbReference>
<keyword evidence="4 5" id="KW-0443">Lipid metabolism</keyword>